<protein>
    <submittedName>
        <fullName evidence="2">Uncharacterized protein</fullName>
    </submittedName>
</protein>
<evidence type="ECO:0000313" key="3">
    <source>
        <dbReference type="Proteomes" id="UP000828251"/>
    </source>
</evidence>
<feature type="compositionally biased region" description="Low complexity" evidence="1">
    <location>
        <begin position="1"/>
        <end position="23"/>
    </location>
</feature>
<dbReference type="Proteomes" id="UP000828251">
    <property type="component" value="Unassembled WGS sequence"/>
</dbReference>
<sequence length="109" mass="11784">MSVPEAIESRQSSEASASVSSSSTLHNEIDLFAGWFVDRLEKFDNAIYWGTSIHLDLNLYTGQRPPLPLNQEAPSVVSSHLGASKAHEGIDSRLGGMIHGTTGPSSRIY</sequence>
<dbReference type="AlphaFoldDB" id="A0A9D3WIC7"/>
<feature type="region of interest" description="Disordered" evidence="1">
    <location>
        <begin position="70"/>
        <end position="109"/>
    </location>
</feature>
<feature type="region of interest" description="Disordered" evidence="1">
    <location>
        <begin position="1"/>
        <end position="24"/>
    </location>
</feature>
<gene>
    <name evidence="2" type="ORF">J1N35_001755</name>
</gene>
<comment type="caution">
    <text evidence="2">The sequence shown here is derived from an EMBL/GenBank/DDBJ whole genome shotgun (WGS) entry which is preliminary data.</text>
</comment>
<evidence type="ECO:0000313" key="2">
    <source>
        <dbReference type="EMBL" id="KAH1130377.1"/>
    </source>
</evidence>
<proteinExistence type="predicted"/>
<dbReference type="EMBL" id="JAIQCV010000001">
    <property type="protein sequence ID" value="KAH1130377.1"/>
    <property type="molecule type" value="Genomic_DNA"/>
</dbReference>
<evidence type="ECO:0000256" key="1">
    <source>
        <dbReference type="SAM" id="MobiDB-lite"/>
    </source>
</evidence>
<reference evidence="2 3" key="1">
    <citation type="journal article" date="2021" name="Plant Biotechnol. J.">
        <title>Multi-omics assisted identification of the key and species-specific regulatory components of drought-tolerant mechanisms in Gossypium stocksii.</title>
        <authorList>
            <person name="Yu D."/>
            <person name="Ke L."/>
            <person name="Zhang D."/>
            <person name="Wu Y."/>
            <person name="Sun Y."/>
            <person name="Mei J."/>
            <person name="Sun J."/>
            <person name="Sun Y."/>
        </authorList>
    </citation>
    <scope>NUCLEOTIDE SEQUENCE [LARGE SCALE GENOMIC DNA]</scope>
    <source>
        <strain evidence="3">cv. E1</strain>
        <tissue evidence="2">Leaf</tissue>
    </source>
</reference>
<organism evidence="2 3">
    <name type="scientific">Gossypium stocksii</name>
    <dbReference type="NCBI Taxonomy" id="47602"/>
    <lineage>
        <taxon>Eukaryota</taxon>
        <taxon>Viridiplantae</taxon>
        <taxon>Streptophyta</taxon>
        <taxon>Embryophyta</taxon>
        <taxon>Tracheophyta</taxon>
        <taxon>Spermatophyta</taxon>
        <taxon>Magnoliopsida</taxon>
        <taxon>eudicotyledons</taxon>
        <taxon>Gunneridae</taxon>
        <taxon>Pentapetalae</taxon>
        <taxon>rosids</taxon>
        <taxon>malvids</taxon>
        <taxon>Malvales</taxon>
        <taxon>Malvaceae</taxon>
        <taxon>Malvoideae</taxon>
        <taxon>Gossypium</taxon>
    </lineage>
</organism>
<keyword evidence="3" id="KW-1185">Reference proteome</keyword>
<accession>A0A9D3WIC7</accession>
<name>A0A9D3WIC7_9ROSI</name>